<feature type="transmembrane region" description="Helical" evidence="1">
    <location>
        <begin position="213"/>
        <end position="231"/>
    </location>
</feature>
<keyword evidence="3" id="KW-1185">Reference proteome</keyword>
<keyword evidence="1" id="KW-0812">Transmembrane</keyword>
<protein>
    <recommendedName>
        <fullName evidence="4">Transmembrane protein</fullName>
    </recommendedName>
</protein>
<keyword evidence="1" id="KW-1133">Transmembrane helix</keyword>
<keyword evidence="1" id="KW-0472">Membrane</keyword>
<dbReference type="PANTHER" id="PTHR38934:SF6">
    <property type="entry name" value="CHROMOSOME UNDETERMINED SCAFFOLD_176, WHOLE GENOME SHOTGUN SEQUENCE"/>
    <property type="match status" value="1"/>
</dbReference>
<feature type="non-terminal residue" evidence="2">
    <location>
        <position position="1"/>
    </location>
</feature>
<dbReference type="OMA" id="ELIWICK"/>
<evidence type="ECO:0000313" key="3">
    <source>
        <dbReference type="Proteomes" id="UP000000600"/>
    </source>
</evidence>
<organism evidence="2 3">
    <name type="scientific">Paramecium tetraurelia</name>
    <dbReference type="NCBI Taxonomy" id="5888"/>
    <lineage>
        <taxon>Eukaryota</taxon>
        <taxon>Sar</taxon>
        <taxon>Alveolata</taxon>
        <taxon>Ciliophora</taxon>
        <taxon>Intramacronucleata</taxon>
        <taxon>Oligohymenophorea</taxon>
        <taxon>Peniculida</taxon>
        <taxon>Parameciidae</taxon>
        <taxon>Paramecium</taxon>
    </lineage>
</organism>
<evidence type="ECO:0008006" key="4">
    <source>
        <dbReference type="Google" id="ProtNLM"/>
    </source>
</evidence>
<evidence type="ECO:0000256" key="1">
    <source>
        <dbReference type="SAM" id="Phobius"/>
    </source>
</evidence>
<dbReference type="RefSeq" id="XP_001453170.1">
    <property type="nucleotide sequence ID" value="XM_001453133.2"/>
</dbReference>
<evidence type="ECO:0000313" key="2">
    <source>
        <dbReference type="EMBL" id="CAK85773.1"/>
    </source>
</evidence>
<sequence length="346" mass="41483">AILQFQQYLKYINLQFPENLEIYFSIYDLITIQPLFDFIDFQSIFQFIELQQNQESYSEGKFNVYKQNPSLIINLSCQILQCLISLFLIMLYHLIKKIIYNWIFCSRNFYYASTLSIYIKPQLIIKCEKSFYNICLDILKLKKLMSFQGLQQALILNGWDMTFKTLLYMRNISTINCLDIIQLIMASIILILYFTILLDGFKSKQKVQKMKRFQILNFGTQFFFLFFLINIQRSQILQLGLLLLTCIFQISFLFIYRHIQHKNKYIVKMVVEISVLTFMLNSFLYVKECDEYFNEQKKIILGWIHISILSSGLISEVIFILKDSYVKWKQLYKRKKPECARNPLFI</sequence>
<dbReference type="OrthoDB" id="320295at2759"/>
<dbReference type="AlphaFoldDB" id="A0DRV6"/>
<accession>A0DRV6</accession>
<name>A0DRV6_PARTE</name>
<feature type="transmembrane region" description="Helical" evidence="1">
    <location>
        <begin position="237"/>
        <end position="256"/>
    </location>
</feature>
<dbReference type="PANTHER" id="PTHR38934">
    <property type="entry name" value="HYPHALLY REGULATED CELL WALL PROTEIN 1"/>
    <property type="match status" value="1"/>
</dbReference>
<dbReference type="HOGENOM" id="CLU_732506_0_0_1"/>
<dbReference type="GeneID" id="5038955"/>
<dbReference type="KEGG" id="ptm:GSPATT00039731001"/>
<feature type="transmembrane region" description="Helical" evidence="1">
    <location>
        <begin position="71"/>
        <end position="92"/>
    </location>
</feature>
<reference evidence="2 3" key="1">
    <citation type="journal article" date="2006" name="Nature">
        <title>Global trends of whole-genome duplications revealed by the ciliate Paramecium tetraurelia.</title>
        <authorList>
            <consortium name="Genoscope"/>
            <person name="Aury J.-M."/>
            <person name="Jaillon O."/>
            <person name="Duret L."/>
            <person name="Noel B."/>
            <person name="Jubin C."/>
            <person name="Porcel B.M."/>
            <person name="Segurens B."/>
            <person name="Daubin V."/>
            <person name="Anthouard V."/>
            <person name="Aiach N."/>
            <person name="Arnaiz O."/>
            <person name="Billaut A."/>
            <person name="Beisson J."/>
            <person name="Blanc I."/>
            <person name="Bouhouche K."/>
            <person name="Camara F."/>
            <person name="Duharcourt S."/>
            <person name="Guigo R."/>
            <person name="Gogendeau D."/>
            <person name="Katinka M."/>
            <person name="Keller A.-M."/>
            <person name="Kissmehl R."/>
            <person name="Klotz C."/>
            <person name="Koll F."/>
            <person name="Le Moue A."/>
            <person name="Lepere C."/>
            <person name="Malinsky S."/>
            <person name="Nowacki M."/>
            <person name="Nowak J.K."/>
            <person name="Plattner H."/>
            <person name="Poulain J."/>
            <person name="Ruiz F."/>
            <person name="Serrano V."/>
            <person name="Zagulski M."/>
            <person name="Dessen P."/>
            <person name="Betermier M."/>
            <person name="Weissenbach J."/>
            <person name="Scarpelli C."/>
            <person name="Schachter V."/>
            <person name="Sperling L."/>
            <person name="Meyer E."/>
            <person name="Cohen J."/>
            <person name="Wincker P."/>
        </authorList>
    </citation>
    <scope>NUCLEOTIDE SEQUENCE [LARGE SCALE GENOMIC DNA]</scope>
    <source>
        <strain evidence="2 3">Stock d4-2</strain>
    </source>
</reference>
<feature type="transmembrane region" description="Helical" evidence="1">
    <location>
        <begin position="265"/>
        <end position="286"/>
    </location>
</feature>
<proteinExistence type="predicted"/>
<dbReference type="Proteomes" id="UP000000600">
    <property type="component" value="Unassembled WGS sequence"/>
</dbReference>
<feature type="transmembrane region" description="Helical" evidence="1">
    <location>
        <begin position="180"/>
        <end position="201"/>
    </location>
</feature>
<dbReference type="EMBL" id="CT868549">
    <property type="protein sequence ID" value="CAK85773.1"/>
    <property type="molecule type" value="Genomic_DNA"/>
</dbReference>
<feature type="transmembrane region" description="Helical" evidence="1">
    <location>
        <begin position="298"/>
        <end position="321"/>
    </location>
</feature>
<dbReference type="InParanoid" id="A0DRV6"/>
<gene>
    <name evidence="2" type="ORF">GSPATT00039731001</name>
</gene>